<proteinExistence type="predicted"/>
<dbReference type="EMBL" id="JABEZX010000008">
    <property type="protein sequence ID" value="MBA0562161.1"/>
    <property type="molecule type" value="Genomic_DNA"/>
</dbReference>
<dbReference type="AlphaFoldDB" id="A0A7J8MBQ4"/>
<evidence type="ECO:0000313" key="1">
    <source>
        <dbReference type="EMBL" id="MBA0562161.1"/>
    </source>
</evidence>
<dbReference type="PANTHER" id="PTHR33156">
    <property type="entry name" value="OS02G0230000 PROTEIN"/>
    <property type="match status" value="1"/>
</dbReference>
<organism evidence="1 2">
    <name type="scientific">Gossypium lobatum</name>
    <dbReference type="NCBI Taxonomy" id="34289"/>
    <lineage>
        <taxon>Eukaryota</taxon>
        <taxon>Viridiplantae</taxon>
        <taxon>Streptophyta</taxon>
        <taxon>Embryophyta</taxon>
        <taxon>Tracheophyta</taxon>
        <taxon>Spermatophyta</taxon>
        <taxon>Magnoliopsida</taxon>
        <taxon>eudicotyledons</taxon>
        <taxon>Gunneridae</taxon>
        <taxon>Pentapetalae</taxon>
        <taxon>rosids</taxon>
        <taxon>malvids</taxon>
        <taxon>Malvales</taxon>
        <taxon>Malvaceae</taxon>
        <taxon>Malvoideae</taxon>
        <taxon>Gossypium</taxon>
    </lineage>
</organism>
<dbReference type="Proteomes" id="UP000593572">
    <property type="component" value="Unassembled WGS sequence"/>
</dbReference>
<name>A0A7J8MBQ4_9ROSI</name>
<protein>
    <recommendedName>
        <fullName evidence="3">Protein NUCLEAR FUSION DEFECTIVE 6, chloroplastic/mitochondrial-like</fullName>
    </recommendedName>
</protein>
<reference evidence="1 2" key="1">
    <citation type="journal article" date="2019" name="Genome Biol. Evol.">
        <title>Insights into the evolution of the New World diploid cottons (Gossypium, subgenus Houzingenia) based on genome sequencing.</title>
        <authorList>
            <person name="Grover C.E."/>
            <person name="Arick M.A. 2nd"/>
            <person name="Thrash A."/>
            <person name="Conover J.L."/>
            <person name="Sanders W.S."/>
            <person name="Peterson D.G."/>
            <person name="Frelichowski J.E."/>
            <person name="Scheffler J.A."/>
            <person name="Scheffler B.E."/>
            <person name="Wendel J.F."/>
        </authorList>
    </citation>
    <scope>NUCLEOTIDE SEQUENCE [LARGE SCALE GENOMIC DNA]</scope>
    <source>
        <strain evidence="1">157</strain>
        <tissue evidence="1">Leaf</tissue>
    </source>
</reference>
<gene>
    <name evidence="1" type="ORF">Golob_007231</name>
</gene>
<dbReference type="PANTHER" id="PTHR33156:SF37">
    <property type="entry name" value="PROTEIN NUCLEAR FUSION DEFECTIVE 6, CHLOROPLASTIC_MITOCHONDRIAL"/>
    <property type="match status" value="1"/>
</dbReference>
<evidence type="ECO:0008006" key="3">
    <source>
        <dbReference type="Google" id="ProtNLM"/>
    </source>
</evidence>
<evidence type="ECO:0000313" key="2">
    <source>
        <dbReference type="Proteomes" id="UP000593572"/>
    </source>
</evidence>
<sequence>MASFFGSAMRAGSRTLASRSKTLTVKSLIPNPSTRSLPRASRIVSTLGGLESMMPLHSVIASARLQSSIAVDSSCWSCLSQGFSSLPLKRNNCLIYQCLINVIVVLTCNTLVTKLDTLWGWDIKSIGSLFLKALSRDFWTTETSSAPMS</sequence>
<comment type="caution">
    <text evidence="1">The sequence shown here is derived from an EMBL/GenBank/DDBJ whole genome shotgun (WGS) entry which is preliminary data.</text>
</comment>
<accession>A0A7J8MBQ4</accession>
<dbReference type="InterPro" id="IPR043459">
    <property type="entry name" value="NFD6/NOXY2-like"/>
</dbReference>
<keyword evidence="2" id="KW-1185">Reference proteome</keyword>